<proteinExistence type="predicted"/>
<dbReference type="AlphaFoldDB" id="U4LWU6"/>
<evidence type="ECO:0000313" key="2">
    <source>
        <dbReference type="Proteomes" id="UP000018144"/>
    </source>
</evidence>
<keyword evidence="2" id="KW-1185">Reference proteome</keyword>
<dbReference type="EMBL" id="HF936296">
    <property type="protein sequence ID" value="CCX34083.1"/>
    <property type="molecule type" value="Genomic_DNA"/>
</dbReference>
<organism evidence="1 2">
    <name type="scientific">Pyronema omphalodes (strain CBS 100304)</name>
    <name type="common">Pyronema confluens</name>
    <dbReference type="NCBI Taxonomy" id="1076935"/>
    <lineage>
        <taxon>Eukaryota</taxon>
        <taxon>Fungi</taxon>
        <taxon>Dikarya</taxon>
        <taxon>Ascomycota</taxon>
        <taxon>Pezizomycotina</taxon>
        <taxon>Pezizomycetes</taxon>
        <taxon>Pezizales</taxon>
        <taxon>Pyronemataceae</taxon>
        <taxon>Pyronema</taxon>
    </lineage>
</organism>
<accession>U4LWU6</accession>
<sequence length="43" mass="5001">MSLGIKCIEKKLEAITEGELENLVQWISPNEAMKRHHNIVLKR</sequence>
<protein>
    <submittedName>
        <fullName evidence="1">Uncharacterized protein</fullName>
    </submittedName>
</protein>
<reference evidence="1 2" key="1">
    <citation type="journal article" date="2013" name="PLoS Genet.">
        <title>The genome and development-dependent transcriptomes of Pyronema confluens: a window into fungal evolution.</title>
        <authorList>
            <person name="Traeger S."/>
            <person name="Altegoer F."/>
            <person name="Freitag M."/>
            <person name="Gabaldon T."/>
            <person name="Kempken F."/>
            <person name="Kumar A."/>
            <person name="Marcet-Houben M."/>
            <person name="Poggeler S."/>
            <person name="Stajich J.E."/>
            <person name="Nowrousian M."/>
        </authorList>
    </citation>
    <scope>NUCLEOTIDE SEQUENCE [LARGE SCALE GENOMIC DNA]</scope>
    <source>
        <strain evidence="2">CBS 100304</strain>
        <tissue evidence="1">Vegetative mycelium</tissue>
    </source>
</reference>
<gene>
    <name evidence="1" type="ORF">PCON_02561</name>
</gene>
<name>U4LWU6_PYROM</name>
<dbReference type="Proteomes" id="UP000018144">
    <property type="component" value="Unassembled WGS sequence"/>
</dbReference>
<evidence type="ECO:0000313" key="1">
    <source>
        <dbReference type="EMBL" id="CCX34083.1"/>
    </source>
</evidence>